<dbReference type="Gene3D" id="3.90.79.10">
    <property type="entry name" value="Nucleoside Triphosphate Pyrophosphohydrolase"/>
    <property type="match status" value="1"/>
</dbReference>
<dbReference type="EMBL" id="CP102290">
    <property type="protein sequence ID" value="UWP60910.1"/>
    <property type="molecule type" value="Genomic_DNA"/>
</dbReference>
<dbReference type="InterPro" id="IPR020084">
    <property type="entry name" value="NUDIX_hydrolase_CS"/>
</dbReference>
<dbReference type="PROSITE" id="PS00893">
    <property type="entry name" value="NUDIX_BOX"/>
    <property type="match status" value="1"/>
</dbReference>
<proteinExistence type="predicted"/>
<sequence>MTTDNCLGSMQGYNCIMIFNAERTKLLMCKRTEDPYRGLYNLVGGKIETGEDGFCAAYRELREETGIEREQTELFHMMDFTYYNQLNYVEVYVGILKENVDVRSEKHPLVWMELDEDFFDEDKFAGEGNIGHMLEQVRRFGVGMEDRNAVVYSD</sequence>
<protein>
    <submittedName>
        <fullName evidence="3">NUDIX hydrolase</fullName>
    </submittedName>
</protein>
<gene>
    <name evidence="3" type="ORF">NQ502_07745</name>
</gene>
<keyword evidence="1 3" id="KW-0378">Hydrolase</keyword>
<evidence type="ECO:0000313" key="3">
    <source>
        <dbReference type="EMBL" id="UWP60910.1"/>
    </source>
</evidence>
<dbReference type="PANTHER" id="PTHR43222">
    <property type="entry name" value="NUDIX HYDROLASE 23"/>
    <property type="match status" value="1"/>
</dbReference>
<dbReference type="SUPFAM" id="SSF55811">
    <property type="entry name" value="Nudix"/>
    <property type="match status" value="1"/>
</dbReference>
<evidence type="ECO:0000259" key="2">
    <source>
        <dbReference type="PROSITE" id="PS51462"/>
    </source>
</evidence>
<dbReference type="CDD" id="cd02883">
    <property type="entry name" value="NUDIX_Hydrolase"/>
    <property type="match status" value="1"/>
</dbReference>
<reference evidence="3" key="1">
    <citation type="journal article" date="2022" name="Cell">
        <title>Design, construction, and in vivo augmentation of a complex gut microbiome.</title>
        <authorList>
            <person name="Cheng A.G."/>
            <person name="Ho P.Y."/>
            <person name="Aranda-Diaz A."/>
            <person name="Jain S."/>
            <person name="Yu F.B."/>
            <person name="Meng X."/>
            <person name="Wang M."/>
            <person name="Iakiviak M."/>
            <person name="Nagashima K."/>
            <person name="Zhao A."/>
            <person name="Murugkar P."/>
            <person name="Patil A."/>
            <person name="Atabakhsh K."/>
            <person name="Weakley A."/>
            <person name="Yan J."/>
            <person name="Brumbaugh A.R."/>
            <person name="Higginbottom S."/>
            <person name="Dimas A."/>
            <person name="Shiver A.L."/>
            <person name="Deutschbauer A."/>
            <person name="Neff N."/>
            <person name="Sonnenburg J.L."/>
            <person name="Huang K.C."/>
            <person name="Fischbach M.A."/>
        </authorList>
    </citation>
    <scope>NUCLEOTIDE SEQUENCE</scope>
    <source>
        <strain evidence="3">DSM 19829</strain>
    </source>
</reference>
<keyword evidence="4" id="KW-1185">Reference proteome</keyword>
<dbReference type="PANTHER" id="PTHR43222:SF2">
    <property type="entry name" value="NUDIX HYDROLASE 23, CHLOROPLASTIC"/>
    <property type="match status" value="1"/>
</dbReference>
<feature type="domain" description="Nudix hydrolase" evidence="2">
    <location>
        <begin position="9"/>
        <end position="134"/>
    </location>
</feature>
<dbReference type="GO" id="GO:0016787">
    <property type="term" value="F:hydrolase activity"/>
    <property type="evidence" value="ECO:0007669"/>
    <property type="project" value="UniProtKB-KW"/>
</dbReference>
<evidence type="ECO:0000256" key="1">
    <source>
        <dbReference type="ARBA" id="ARBA00022801"/>
    </source>
</evidence>
<dbReference type="Pfam" id="PF00293">
    <property type="entry name" value="NUDIX"/>
    <property type="match status" value="1"/>
</dbReference>
<dbReference type="RefSeq" id="WP_242830218.1">
    <property type="nucleotide sequence ID" value="NZ_CABLBR010000003.1"/>
</dbReference>
<name>A0ABY5VJY0_9FIRM</name>
<dbReference type="PROSITE" id="PS51462">
    <property type="entry name" value="NUDIX"/>
    <property type="match status" value="1"/>
</dbReference>
<dbReference type="InterPro" id="IPR015797">
    <property type="entry name" value="NUDIX_hydrolase-like_dom_sf"/>
</dbReference>
<accession>A0ABY5VJY0</accession>
<dbReference type="InterPro" id="IPR000086">
    <property type="entry name" value="NUDIX_hydrolase_dom"/>
</dbReference>
<dbReference type="Proteomes" id="UP001060164">
    <property type="component" value="Chromosome"/>
</dbReference>
<organism evidence="3 4">
    <name type="scientific">Ruminococcus gauvreauii</name>
    <dbReference type="NCBI Taxonomy" id="438033"/>
    <lineage>
        <taxon>Bacteria</taxon>
        <taxon>Bacillati</taxon>
        <taxon>Bacillota</taxon>
        <taxon>Clostridia</taxon>
        <taxon>Eubacteriales</taxon>
        <taxon>Oscillospiraceae</taxon>
        <taxon>Ruminococcus</taxon>
    </lineage>
</organism>
<evidence type="ECO:0000313" key="4">
    <source>
        <dbReference type="Proteomes" id="UP001060164"/>
    </source>
</evidence>